<evidence type="ECO:0000313" key="7">
    <source>
        <dbReference type="EMBL" id="MTI26267.1"/>
    </source>
</evidence>
<evidence type="ECO:0000256" key="1">
    <source>
        <dbReference type="ARBA" id="ARBA00004370"/>
    </source>
</evidence>
<dbReference type="PANTHER" id="PTHR30221:SF8">
    <property type="entry name" value="SMALL-CONDUCTANCE MECHANOSENSITIVE CHANNEL"/>
    <property type="match status" value="1"/>
</dbReference>
<dbReference type="InterPro" id="IPR010920">
    <property type="entry name" value="LSM_dom_sf"/>
</dbReference>
<keyword evidence="4 5" id="KW-0472">Membrane</keyword>
<dbReference type="Pfam" id="PF00924">
    <property type="entry name" value="MS_channel_2nd"/>
    <property type="match status" value="1"/>
</dbReference>
<feature type="transmembrane region" description="Helical" evidence="5">
    <location>
        <begin position="73"/>
        <end position="106"/>
    </location>
</feature>
<sequence length="165" mass="18831">MKIQNIKIIETVVAIVVYLILRGVTNKIIDKTVATSFMRKTRAKIVKKGIDIIFLIILFTIVLIVWGVDQTELAFFIGSVLTVIGVALFAQWSILSNITFGIILFFNHFVKLDDSVKIMDKEYDIEGRVSDIGLFFVILKTKEDEKVSIPNNVFMQKMIKQQKSE</sequence>
<dbReference type="EMBL" id="SMLW01000572">
    <property type="protein sequence ID" value="MTI26267.1"/>
    <property type="molecule type" value="Genomic_DNA"/>
</dbReference>
<feature type="domain" description="Mechanosensitive ion channel MscS" evidence="6">
    <location>
        <begin position="94"/>
        <end position="159"/>
    </location>
</feature>
<gene>
    <name evidence="7" type="ORF">E1163_15020</name>
</gene>
<reference evidence="7 8" key="1">
    <citation type="submission" date="2019-02" db="EMBL/GenBank/DDBJ databases">
        <authorList>
            <person name="Goldberg S.R."/>
            <person name="Haltli B.A."/>
            <person name="Correa H."/>
            <person name="Russell K.G."/>
        </authorList>
    </citation>
    <scope>NUCLEOTIDE SEQUENCE [LARGE SCALE GENOMIC DNA]</scope>
    <source>
        <strain evidence="7 8">JCM 16186</strain>
    </source>
</reference>
<feature type="transmembrane region" description="Helical" evidence="5">
    <location>
        <begin position="45"/>
        <end position="67"/>
    </location>
</feature>
<protein>
    <submittedName>
        <fullName evidence="7">Mechanosensitive ion channel family protein</fullName>
    </submittedName>
</protein>
<evidence type="ECO:0000256" key="5">
    <source>
        <dbReference type="SAM" id="Phobius"/>
    </source>
</evidence>
<organism evidence="7 8">
    <name type="scientific">Fulvivirga kasyanovii</name>
    <dbReference type="NCBI Taxonomy" id="396812"/>
    <lineage>
        <taxon>Bacteria</taxon>
        <taxon>Pseudomonadati</taxon>
        <taxon>Bacteroidota</taxon>
        <taxon>Cytophagia</taxon>
        <taxon>Cytophagales</taxon>
        <taxon>Fulvivirgaceae</taxon>
        <taxon>Fulvivirga</taxon>
    </lineage>
</organism>
<dbReference type="RefSeq" id="WP_155173250.1">
    <property type="nucleotide sequence ID" value="NZ_BAAAFL010000068.1"/>
</dbReference>
<evidence type="ECO:0000313" key="8">
    <source>
        <dbReference type="Proteomes" id="UP000798808"/>
    </source>
</evidence>
<dbReference type="Gene3D" id="2.30.30.60">
    <property type="match status" value="1"/>
</dbReference>
<comment type="subcellular location">
    <subcellularLocation>
        <location evidence="1">Membrane</location>
    </subcellularLocation>
</comment>
<proteinExistence type="predicted"/>
<keyword evidence="2 5" id="KW-0812">Transmembrane</keyword>
<accession>A0ABW9RQ26</accession>
<evidence type="ECO:0000256" key="2">
    <source>
        <dbReference type="ARBA" id="ARBA00022692"/>
    </source>
</evidence>
<dbReference type="Gene3D" id="1.10.287.1260">
    <property type="match status" value="1"/>
</dbReference>
<dbReference type="Proteomes" id="UP000798808">
    <property type="component" value="Unassembled WGS sequence"/>
</dbReference>
<dbReference type="InterPro" id="IPR023408">
    <property type="entry name" value="MscS_beta-dom_sf"/>
</dbReference>
<dbReference type="PANTHER" id="PTHR30221">
    <property type="entry name" value="SMALL-CONDUCTANCE MECHANOSENSITIVE CHANNEL"/>
    <property type="match status" value="1"/>
</dbReference>
<keyword evidence="3 5" id="KW-1133">Transmembrane helix</keyword>
<dbReference type="InterPro" id="IPR006685">
    <property type="entry name" value="MscS_channel_2nd"/>
</dbReference>
<dbReference type="InterPro" id="IPR045275">
    <property type="entry name" value="MscS_archaea/bacteria_type"/>
</dbReference>
<dbReference type="SUPFAM" id="SSF50182">
    <property type="entry name" value="Sm-like ribonucleoproteins"/>
    <property type="match status" value="1"/>
</dbReference>
<name>A0ABW9RQ26_9BACT</name>
<evidence type="ECO:0000256" key="3">
    <source>
        <dbReference type="ARBA" id="ARBA00022989"/>
    </source>
</evidence>
<evidence type="ECO:0000259" key="6">
    <source>
        <dbReference type="Pfam" id="PF00924"/>
    </source>
</evidence>
<keyword evidence="8" id="KW-1185">Reference proteome</keyword>
<evidence type="ECO:0000256" key="4">
    <source>
        <dbReference type="ARBA" id="ARBA00023136"/>
    </source>
</evidence>
<comment type="caution">
    <text evidence="7">The sequence shown here is derived from an EMBL/GenBank/DDBJ whole genome shotgun (WGS) entry which is preliminary data.</text>
</comment>